<feature type="binding site" evidence="6">
    <location>
        <position position="322"/>
    </location>
    <ligand>
        <name>substrate</name>
    </ligand>
</feature>
<evidence type="ECO:0000256" key="1">
    <source>
        <dbReference type="ARBA" id="ARBA00008031"/>
    </source>
</evidence>
<dbReference type="CDD" id="cd03319">
    <property type="entry name" value="L-Ala-DL-Glu_epimerase"/>
    <property type="match status" value="1"/>
</dbReference>
<dbReference type="SUPFAM" id="SSF54826">
    <property type="entry name" value="Enolase N-terminal domain-like"/>
    <property type="match status" value="1"/>
</dbReference>
<dbReference type="InterPro" id="IPR018110">
    <property type="entry name" value="Mandel_Rmase/mucon_lact_enz_CS"/>
</dbReference>
<dbReference type="SFLD" id="SFLDS00001">
    <property type="entry name" value="Enolase"/>
    <property type="match status" value="2"/>
</dbReference>
<feature type="binding site" evidence="6">
    <location>
        <position position="320"/>
    </location>
    <ligand>
        <name>substrate</name>
    </ligand>
</feature>
<feature type="binding site" evidence="7">
    <location>
        <position position="243"/>
    </location>
    <ligand>
        <name>Mg(2+)</name>
        <dbReference type="ChEBI" id="CHEBI:18420"/>
    </ligand>
</feature>
<reference evidence="10 11" key="1">
    <citation type="submission" date="2016-10" db="EMBL/GenBank/DDBJ databases">
        <authorList>
            <person name="de Groot N.N."/>
        </authorList>
    </citation>
    <scope>NUCLEOTIDE SEQUENCE [LARGE SCALE GENOMIC DNA]</scope>
    <source>
        <strain evidence="10 11">DSM 18979</strain>
    </source>
</reference>
<comment type="cofactor">
    <cofactor evidence="7 8">
        <name>Mg(2+)</name>
        <dbReference type="ChEBI" id="CHEBI:18420"/>
    </cofactor>
    <text evidence="7 8">Binds 1 Mg(2+) ion per subunit.</text>
</comment>
<dbReference type="SUPFAM" id="SSF51604">
    <property type="entry name" value="Enolase C-terminal domain-like"/>
    <property type="match status" value="1"/>
</dbReference>
<dbReference type="Proteomes" id="UP000199568">
    <property type="component" value="Unassembled WGS sequence"/>
</dbReference>
<dbReference type="RefSeq" id="WP_090445905.1">
    <property type="nucleotide sequence ID" value="NZ_FOHU01000017.1"/>
</dbReference>
<organism evidence="10 11">
    <name type="scientific">Natronincola peptidivorans</name>
    <dbReference type="NCBI Taxonomy" id="426128"/>
    <lineage>
        <taxon>Bacteria</taxon>
        <taxon>Bacillati</taxon>
        <taxon>Bacillota</taxon>
        <taxon>Clostridia</taxon>
        <taxon>Peptostreptococcales</taxon>
        <taxon>Natronincolaceae</taxon>
        <taxon>Natronincola</taxon>
    </lineage>
</organism>
<feature type="binding site" evidence="7">
    <location>
        <position position="218"/>
    </location>
    <ligand>
        <name>Mg(2+)</name>
        <dbReference type="ChEBI" id="CHEBI:18420"/>
    </ligand>
</feature>
<sequence>MKITAIQLGHLSVPLKTPFKTALRTVDSIENIAVRIMTDTGHIGYGEAAPTAVITGDTLSSIGGAVKNYIAPQLIGLDIENLEAIMMKLDKVLVKNTSAKAAVDIALYDLFGQYYKAPLYKLLGGFRKEITTDITISVNMPEEMVRDSISAVARGYKTLKIKVGKDARMDLKRLKAIREAVGENIQLRIDANQGWKPKEAVSILRDIEDAGLAIEFVEQPVAAHDFEGLKYVTDHVTFPVMADESIFSPKDALKILQERAVDLINIKLMKTGGIHQALKIIAIAEAYGVECMMGCMLESKLSVTAAAHVAAAKNIVTKIDLDGPGLCSIDPFDGGAIFKGERILLQEIPGLGFTDVPESIFS</sequence>
<dbReference type="SFLD" id="SFLDF00010">
    <property type="entry name" value="dipeptide_epimerase"/>
    <property type="match status" value="1"/>
</dbReference>
<evidence type="ECO:0000256" key="8">
    <source>
        <dbReference type="RuleBase" id="RU366006"/>
    </source>
</evidence>
<keyword evidence="3 7" id="KW-0460">Magnesium</keyword>
<dbReference type="PANTHER" id="PTHR48073:SF2">
    <property type="entry name" value="O-SUCCINYLBENZOATE SYNTHASE"/>
    <property type="match status" value="1"/>
</dbReference>
<evidence type="ECO:0000256" key="6">
    <source>
        <dbReference type="PIRSR" id="PIRSR634603-2"/>
    </source>
</evidence>
<feature type="domain" description="Mandelate racemase/muconate lactonizing enzyme C-terminal" evidence="9">
    <location>
        <begin position="141"/>
        <end position="239"/>
    </location>
</feature>
<feature type="binding site" evidence="6">
    <location>
        <position position="297"/>
    </location>
    <ligand>
        <name>substrate</name>
    </ligand>
</feature>
<keyword evidence="2 7" id="KW-0479">Metal-binding</keyword>
<proteinExistence type="inferred from homology"/>
<feature type="binding site" evidence="6">
    <location>
        <position position="295"/>
    </location>
    <ligand>
        <name>substrate</name>
    </ligand>
</feature>
<feature type="binding site" evidence="6">
    <location>
        <position position="135"/>
    </location>
    <ligand>
        <name>substrate</name>
    </ligand>
</feature>
<keyword evidence="11" id="KW-1185">Reference proteome</keyword>
<comment type="similarity">
    <text evidence="1 8">Belongs to the mandelate racemase/muconate lactonizing enzyme family.</text>
</comment>
<dbReference type="SFLD" id="SFLDG00180">
    <property type="entry name" value="muconate_cycloisomerase"/>
    <property type="match status" value="2"/>
</dbReference>
<protein>
    <recommendedName>
        <fullName evidence="8">Dipeptide epimerase</fullName>
        <ecNumber evidence="8">5.1.1.-</ecNumber>
    </recommendedName>
</protein>
<dbReference type="EMBL" id="FOHU01000017">
    <property type="protein sequence ID" value="SET63861.1"/>
    <property type="molecule type" value="Genomic_DNA"/>
</dbReference>
<evidence type="ECO:0000256" key="7">
    <source>
        <dbReference type="PIRSR" id="PIRSR634603-3"/>
    </source>
</evidence>
<evidence type="ECO:0000259" key="9">
    <source>
        <dbReference type="SMART" id="SM00922"/>
    </source>
</evidence>
<dbReference type="EC" id="5.1.1.-" evidence="8"/>
<feature type="binding site" evidence="6">
    <location>
        <position position="24"/>
    </location>
    <ligand>
        <name>substrate</name>
    </ligand>
</feature>
<evidence type="ECO:0000256" key="3">
    <source>
        <dbReference type="ARBA" id="ARBA00022842"/>
    </source>
</evidence>
<dbReference type="SMART" id="SM00922">
    <property type="entry name" value="MR_MLE"/>
    <property type="match status" value="1"/>
</dbReference>
<feature type="binding site" evidence="6">
    <location>
        <position position="160"/>
    </location>
    <ligand>
        <name>substrate</name>
    </ligand>
</feature>
<dbReference type="PANTHER" id="PTHR48073">
    <property type="entry name" value="O-SUCCINYLBENZOATE SYNTHASE-RELATED"/>
    <property type="match status" value="1"/>
</dbReference>
<feature type="active site" description="Proton acceptor; specific for (S)-substrate epimerization" evidence="5">
    <location>
        <position position="267"/>
    </location>
</feature>
<dbReference type="Pfam" id="PF02746">
    <property type="entry name" value="MR_MLE_N"/>
    <property type="match status" value="1"/>
</dbReference>
<dbReference type="PROSITE" id="PS00908">
    <property type="entry name" value="MR_MLE_1"/>
    <property type="match status" value="1"/>
</dbReference>
<dbReference type="GO" id="GO:0006518">
    <property type="term" value="P:peptide metabolic process"/>
    <property type="evidence" value="ECO:0007669"/>
    <property type="project" value="UniProtKB-ARBA"/>
</dbReference>
<evidence type="ECO:0000313" key="11">
    <source>
        <dbReference type="Proteomes" id="UP000199568"/>
    </source>
</evidence>
<dbReference type="InterPro" id="IPR013341">
    <property type="entry name" value="Mandelate_racemase_N_dom"/>
</dbReference>
<dbReference type="InterPro" id="IPR013342">
    <property type="entry name" value="Mandelate_racemase_C"/>
</dbReference>
<gene>
    <name evidence="10" type="ORF">SAMN05660297_03002</name>
</gene>
<dbReference type="InterPro" id="IPR034603">
    <property type="entry name" value="Dipeptide_epimerase"/>
</dbReference>
<dbReference type="InterPro" id="IPR029017">
    <property type="entry name" value="Enolase-like_N"/>
</dbReference>
<feature type="binding site" evidence="7">
    <location>
        <position position="190"/>
    </location>
    <ligand>
        <name>Mg(2+)</name>
        <dbReference type="ChEBI" id="CHEBI:18420"/>
    </ligand>
</feature>
<feature type="active site" description="Proton acceptor; specific for (R)-substrate epimerization" evidence="5">
    <location>
        <position position="162"/>
    </location>
</feature>
<keyword evidence="4 8" id="KW-0413">Isomerase</keyword>
<dbReference type="Gene3D" id="3.20.20.120">
    <property type="entry name" value="Enolase-like C-terminal domain"/>
    <property type="match status" value="1"/>
</dbReference>
<name>A0A1I0FZW3_9FIRM</name>
<dbReference type="InterPro" id="IPR029065">
    <property type="entry name" value="Enolase_C-like"/>
</dbReference>
<dbReference type="GO" id="GO:0016855">
    <property type="term" value="F:racemase and epimerase activity, acting on amino acids and derivatives"/>
    <property type="evidence" value="ECO:0007669"/>
    <property type="project" value="UniProtKB-UniRule"/>
</dbReference>
<dbReference type="OrthoDB" id="9775391at2"/>
<dbReference type="Gene3D" id="3.30.390.10">
    <property type="entry name" value="Enolase-like, N-terminal domain"/>
    <property type="match status" value="1"/>
</dbReference>
<evidence type="ECO:0000256" key="4">
    <source>
        <dbReference type="ARBA" id="ARBA00023235"/>
    </source>
</evidence>
<evidence type="ECO:0000256" key="2">
    <source>
        <dbReference type="ARBA" id="ARBA00022723"/>
    </source>
</evidence>
<dbReference type="Pfam" id="PF13378">
    <property type="entry name" value="MR_MLE_C"/>
    <property type="match status" value="1"/>
</dbReference>
<dbReference type="SFLD" id="SFLDF00009">
    <property type="entry name" value="o-succinylbenzoate_synthase"/>
    <property type="match status" value="1"/>
</dbReference>
<dbReference type="AlphaFoldDB" id="A0A1I0FZW3"/>
<dbReference type="FunFam" id="3.30.390.10:FF:000009">
    <property type="entry name" value="Hydrophobic dipeptide epimerase"/>
    <property type="match status" value="1"/>
</dbReference>
<dbReference type="GO" id="GO:0009063">
    <property type="term" value="P:amino acid catabolic process"/>
    <property type="evidence" value="ECO:0007669"/>
    <property type="project" value="InterPro"/>
</dbReference>
<evidence type="ECO:0000256" key="5">
    <source>
        <dbReference type="PIRSR" id="PIRSR634603-1"/>
    </source>
</evidence>
<dbReference type="InterPro" id="IPR036849">
    <property type="entry name" value="Enolase-like_C_sf"/>
</dbReference>
<accession>A0A1I0FZW3</accession>
<dbReference type="GO" id="GO:0000287">
    <property type="term" value="F:magnesium ion binding"/>
    <property type="evidence" value="ECO:0007669"/>
    <property type="project" value="UniProtKB-ARBA"/>
</dbReference>
<evidence type="ECO:0000313" key="10">
    <source>
        <dbReference type="EMBL" id="SET63861.1"/>
    </source>
</evidence>
<dbReference type="STRING" id="426128.SAMN05660297_03002"/>